<evidence type="ECO:0000313" key="6">
    <source>
        <dbReference type="Proteomes" id="UP000282060"/>
    </source>
</evidence>
<name>A0A3S0RN37_9GAMM</name>
<dbReference type="InterPro" id="IPR011006">
    <property type="entry name" value="CheY-like_superfamily"/>
</dbReference>
<dbReference type="CDD" id="cd00156">
    <property type="entry name" value="REC"/>
    <property type="match status" value="1"/>
</dbReference>
<dbReference type="Gene3D" id="3.40.50.2300">
    <property type="match status" value="1"/>
</dbReference>
<reference evidence="5 6" key="1">
    <citation type="submission" date="2018-12" db="EMBL/GenBank/DDBJ databases">
        <authorList>
            <person name="Yu L."/>
        </authorList>
    </citation>
    <scope>NUCLEOTIDE SEQUENCE [LARGE SCALE GENOMIC DNA]</scope>
    <source>
        <strain evidence="5 6">HAW-EB5</strain>
    </source>
</reference>
<evidence type="ECO:0000256" key="3">
    <source>
        <dbReference type="SAM" id="MobiDB-lite"/>
    </source>
</evidence>
<dbReference type="SUPFAM" id="SSF52172">
    <property type="entry name" value="CheY-like"/>
    <property type="match status" value="1"/>
</dbReference>
<dbReference type="InterPro" id="IPR001932">
    <property type="entry name" value="PPM-type_phosphatase-like_dom"/>
</dbReference>
<dbReference type="OrthoDB" id="9811749at2"/>
<dbReference type="PROSITE" id="PS50110">
    <property type="entry name" value="RESPONSE_REGULATORY"/>
    <property type="match status" value="1"/>
</dbReference>
<dbReference type="GO" id="GO:0000160">
    <property type="term" value="P:phosphorelay signal transduction system"/>
    <property type="evidence" value="ECO:0007669"/>
    <property type="project" value="InterPro"/>
</dbReference>
<dbReference type="GO" id="GO:0016791">
    <property type="term" value="F:phosphatase activity"/>
    <property type="evidence" value="ECO:0007669"/>
    <property type="project" value="TreeGrafter"/>
</dbReference>
<dbReference type="SUPFAM" id="SSF81606">
    <property type="entry name" value="PP2C-like"/>
    <property type="match status" value="1"/>
</dbReference>
<dbReference type="Proteomes" id="UP000282060">
    <property type="component" value="Unassembled WGS sequence"/>
</dbReference>
<sequence>MARGMEGSVTSFQRQTAGLRVLVVEDTHSERCFITHLLEKMGLKVTSCSSAEEAIESYRQQKADIVISDWRMPGMSGPELCQYFKKLPFPPYMLLLTGNNLTSHTVTGIESGADDFLTKPFIPSILKARVLAGARIVNMQHQLENKNSELNASLIKEHAYLQQIQEDLNSAAKLQGSLLPTSSTLQNEWRLATQFQPAQELAGDIFQCLEIDDSHLGFYLLDVTGHGIAASMQSFTLAQRLSSNSCDWASLDPALIVSQLNADFEDPEHTGRFATLVLGIVNTISGRVKLTVAGHPLPILLKEQGTAMMELNSGIPLGIDNTYQYHYDTFFVSSQQHLILYSDGLYECRHPSFGEFGQQRLINTCANANQLEPESLLHYLAHAIDLWQQKEPQDDISMMILSAPDSFPSNNYSQRPTSCSTTTEGSNKDILPNENNRSADEIVSMGDWQALKYEALIDSELIESELIESELIESELLESKQSENQRVL</sequence>
<keyword evidence="1" id="KW-0378">Hydrolase</keyword>
<dbReference type="AlphaFoldDB" id="A0A3S0RN37"/>
<dbReference type="Pfam" id="PF07228">
    <property type="entry name" value="SpoIIE"/>
    <property type="match status" value="1"/>
</dbReference>
<feature type="domain" description="Response regulatory" evidence="4">
    <location>
        <begin position="20"/>
        <end position="134"/>
    </location>
</feature>
<protein>
    <submittedName>
        <fullName evidence="5">Fused response regulator/phosphatase</fullName>
    </submittedName>
</protein>
<organism evidence="5 6">
    <name type="scientific">Shewanella atlantica</name>
    <dbReference type="NCBI Taxonomy" id="271099"/>
    <lineage>
        <taxon>Bacteria</taxon>
        <taxon>Pseudomonadati</taxon>
        <taxon>Pseudomonadota</taxon>
        <taxon>Gammaproteobacteria</taxon>
        <taxon>Alteromonadales</taxon>
        <taxon>Shewanellaceae</taxon>
        <taxon>Shewanella</taxon>
    </lineage>
</organism>
<dbReference type="InterPro" id="IPR052016">
    <property type="entry name" value="Bact_Sigma-Reg"/>
</dbReference>
<feature type="region of interest" description="Disordered" evidence="3">
    <location>
        <begin position="409"/>
        <end position="435"/>
    </location>
</feature>
<gene>
    <name evidence="5" type="ORF">EKG39_08970</name>
</gene>
<dbReference type="Pfam" id="PF00072">
    <property type="entry name" value="Response_reg"/>
    <property type="match status" value="1"/>
</dbReference>
<accession>A0A3S0RN37</accession>
<evidence type="ECO:0000256" key="1">
    <source>
        <dbReference type="ARBA" id="ARBA00022801"/>
    </source>
</evidence>
<evidence type="ECO:0000259" key="4">
    <source>
        <dbReference type="PROSITE" id="PS50110"/>
    </source>
</evidence>
<proteinExistence type="predicted"/>
<comment type="caution">
    <text evidence="5">The sequence shown here is derived from an EMBL/GenBank/DDBJ whole genome shotgun (WGS) entry which is preliminary data.</text>
</comment>
<feature type="compositionally biased region" description="Polar residues" evidence="3">
    <location>
        <begin position="409"/>
        <end position="425"/>
    </location>
</feature>
<dbReference type="PANTHER" id="PTHR43156">
    <property type="entry name" value="STAGE II SPORULATION PROTEIN E-RELATED"/>
    <property type="match status" value="1"/>
</dbReference>
<dbReference type="SMART" id="SM00331">
    <property type="entry name" value="PP2C_SIG"/>
    <property type="match status" value="1"/>
</dbReference>
<keyword evidence="2" id="KW-0597">Phosphoprotein</keyword>
<dbReference type="PANTHER" id="PTHR43156:SF2">
    <property type="entry name" value="STAGE II SPORULATION PROTEIN E"/>
    <property type="match status" value="1"/>
</dbReference>
<dbReference type="InterPro" id="IPR001789">
    <property type="entry name" value="Sig_transdc_resp-reg_receiver"/>
</dbReference>
<dbReference type="Gene3D" id="3.60.40.10">
    <property type="entry name" value="PPM-type phosphatase domain"/>
    <property type="match status" value="1"/>
</dbReference>
<evidence type="ECO:0000313" key="5">
    <source>
        <dbReference type="EMBL" id="RTR32504.1"/>
    </source>
</evidence>
<dbReference type="SMART" id="SM00448">
    <property type="entry name" value="REC"/>
    <property type="match status" value="1"/>
</dbReference>
<keyword evidence="6" id="KW-1185">Reference proteome</keyword>
<evidence type="ECO:0000256" key="2">
    <source>
        <dbReference type="PROSITE-ProRule" id="PRU00169"/>
    </source>
</evidence>
<dbReference type="InterPro" id="IPR036457">
    <property type="entry name" value="PPM-type-like_dom_sf"/>
</dbReference>
<dbReference type="EMBL" id="RXNV01000003">
    <property type="protein sequence ID" value="RTR32504.1"/>
    <property type="molecule type" value="Genomic_DNA"/>
</dbReference>
<feature type="modified residue" description="4-aspartylphosphate" evidence="2">
    <location>
        <position position="69"/>
    </location>
</feature>